<dbReference type="Pfam" id="PF00589">
    <property type="entry name" value="Phage_integrase"/>
    <property type="match status" value="1"/>
</dbReference>
<evidence type="ECO:0000256" key="3">
    <source>
        <dbReference type="ARBA" id="ARBA00023172"/>
    </source>
</evidence>
<feature type="domain" description="Tyr recombinase" evidence="5">
    <location>
        <begin position="161"/>
        <end position="326"/>
    </location>
</feature>
<evidence type="ECO:0000259" key="6">
    <source>
        <dbReference type="PROSITE" id="PS51900"/>
    </source>
</evidence>
<dbReference type="InterPro" id="IPR010998">
    <property type="entry name" value="Integrase_recombinase_N"/>
</dbReference>
<dbReference type="RefSeq" id="WP_184506266.1">
    <property type="nucleotide sequence ID" value="NZ_JACHBT010000012.1"/>
</dbReference>
<dbReference type="AlphaFoldDB" id="A0A7X0JDZ2"/>
<dbReference type="Proteomes" id="UP000522313">
    <property type="component" value="Unassembled WGS sequence"/>
</dbReference>
<gene>
    <name evidence="7" type="ORF">F4693_002437</name>
</gene>
<dbReference type="GO" id="GO:0006310">
    <property type="term" value="P:DNA recombination"/>
    <property type="evidence" value="ECO:0007669"/>
    <property type="project" value="UniProtKB-KW"/>
</dbReference>
<comment type="caution">
    <text evidence="7">The sequence shown here is derived from an EMBL/GenBank/DDBJ whole genome shotgun (WGS) entry which is preliminary data.</text>
</comment>
<dbReference type="EMBL" id="JACHBT010000012">
    <property type="protein sequence ID" value="MBB6505449.1"/>
    <property type="molecule type" value="Genomic_DNA"/>
</dbReference>
<evidence type="ECO:0000259" key="5">
    <source>
        <dbReference type="PROSITE" id="PS51898"/>
    </source>
</evidence>
<dbReference type="GO" id="GO:0003677">
    <property type="term" value="F:DNA binding"/>
    <property type="evidence" value="ECO:0007669"/>
    <property type="project" value="UniProtKB-UniRule"/>
</dbReference>
<dbReference type="InterPro" id="IPR011010">
    <property type="entry name" value="DNA_brk_join_enz"/>
</dbReference>
<reference evidence="7 8" key="1">
    <citation type="submission" date="2020-08" db="EMBL/GenBank/DDBJ databases">
        <title>The Agave Microbiome: Exploring the role of microbial communities in plant adaptations to desert environments.</title>
        <authorList>
            <person name="Partida-Martinez L.P."/>
        </authorList>
    </citation>
    <scope>NUCLEOTIDE SEQUENCE [LARGE SCALE GENOMIC DNA]</scope>
    <source>
        <strain evidence="7 8">AS3.13</strain>
    </source>
</reference>
<keyword evidence="3" id="KW-0233">DNA recombination</keyword>
<evidence type="ECO:0000256" key="1">
    <source>
        <dbReference type="ARBA" id="ARBA00022908"/>
    </source>
</evidence>
<dbReference type="InterPro" id="IPR044068">
    <property type="entry name" value="CB"/>
</dbReference>
<name>A0A7X0JDZ2_9SPHN</name>
<dbReference type="GO" id="GO:0015074">
    <property type="term" value="P:DNA integration"/>
    <property type="evidence" value="ECO:0007669"/>
    <property type="project" value="UniProtKB-KW"/>
</dbReference>
<evidence type="ECO:0000256" key="2">
    <source>
        <dbReference type="ARBA" id="ARBA00023125"/>
    </source>
</evidence>
<feature type="domain" description="Core-binding (CB)" evidence="6">
    <location>
        <begin position="59"/>
        <end position="138"/>
    </location>
</feature>
<dbReference type="Gene3D" id="1.10.150.130">
    <property type="match status" value="1"/>
</dbReference>
<dbReference type="PROSITE" id="PS51898">
    <property type="entry name" value="TYR_RECOMBINASE"/>
    <property type="match status" value="1"/>
</dbReference>
<sequence length="339" mass="38551">MATISKRAGGWFVQIRRKGYQPQFRTFPTKVEAERWARDREAVIDRGDQPTNHRDLKRTTLGDLITRYVDEVTPSKRSADTETLRLRKLAKAPLCTLSLADLSSAPVAAYRDQRVTEVKPGTVAREMSLLHNVIEVARKDWGYGLTANVVAQVRRLPVRDARDRRLEAGELERLLTALKKTRNSLVGPVVMFAIETGMRRGEILDLEWRYVDLEKRTAHIPHTKTGHARTIPLTEAGVAILKNQKVSVGKVFPLSALALRLSWNRLRERAGLSDLRFHDLRHEAISRFAELGLTTVELAAISGHRDMRMLMRYTHLNPIYLAKRLAGRSWARETQALQG</sequence>
<dbReference type="CDD" id="cd00796">
    <property type="entry name" value="INT_Rci_Hp1_C"/>
    <property type="match status" value="1"/>
</dbReference>
<proteinExistence type="predicted"/>
<organism evidence="7 8">
    <name type="scientific">Sphingomonas endophytica</name>
    <dbReference type="NCBI Taxonomy" id="869719"/>
    <lineage>
        <taxon>Bacteria</taxon>
        <taxon>Pseudomonadati</taxon>
        <taxon>Pseudomonadota</taxon>
        <taxon>Alphaproteobacteria</taxon>
        <taxon>Sphingomonadales</taxon>
        <taxon>Sphingomonadaceae</taxon>
        <taxon>Sphingomonas</taxon>
    </lineage>
</organism>
<dbReference type="Gene3D" id="1.10.443.10">
    <property type="entry name" value="Intergrase catalytic core"/>
    <property type="match status" value="1"/>
</dbReference>
<keyword evidence="1" id="KW-0229">DNA integration</keyword>
<dbReference type="InterPro" id="IPR050090">
    <property type="entry name" value="Tyrosine_recombinase_XerCD"/>
</dbReference>
<dbReference type="PANTHER" id="PTHR30349:SF94">
    <property type="entry name" value="INTEGRASE_RECOMBINASE HI_1414-RELATED"/>
    <property type="match status" value="1"/>
</dbReference>
<accession>A0A7X0JDZ2</accession>
<protein>
    <submittedName>
        <fullName evidence="7">Integrase</fullName>
    </submittedName>
</protein>
<dbReference type="InterPro" id="IPR013762">
    <property type="entry name" value="Integrase-like_cat_sf"/>
</dbReference>
<dbReference type="PANTHER" id="PTHR30349">
    <property type="entry name" value="PHAGE INTEGRASE-RELATED"/>
    <property type="match status" value="1"/>
</dbReference>
<reference evidence="7 8" key="2">
    <citation type="submission" date="2020-08" db="EMBL/GenBank/DDBJ databases">
        <authorList>
            <person name="Partida-Martinez L."/>
            <person name="Huntemann M."/>
            <person name="Clum A."/>
            <person name="Wang J."/>
            <person name="Palaniappan K."/>
            <person name="Ritter S."/>
            <person name="Chen I.-M."/>
            <person name="Stamatis D."/>
            <person name="Reddy T."/>
            <person name="O'Malley R."/>
            <person name="Daum C."/>
            <person name="Shapiro N."/>
            <person name="Ivanova N."/>
            <person name="Kyrpides N."/>
            <person name="Woyke T."/>
        </authorList>
    </citation>
    <scope>NUCLEOTIDE SEQUENCE [LARGE SCALE GENOMIC DNA]</scope>
    <source>
        <strain evidence="7 8">AS3.13</strain>
    </source>
</reference>
<keyword evidence="2 4" id="KW-0238">DNA-binding</keyword>
<evidence type="ECO:0000313" key="7">
    <source>
        <dbReference type="EMBL" id="MBB6505449.1"/>
    </source>
</evidence>
<dbReference type="SUPFAM" id="SSF56349">
    <property type="entry name" value="DNA breaking-rejoining enzymes"/>
    <property type="match status" value="1"/>
</dbReference>
<evidence type="ECO:0000256" key="4">
    <source>
        <dbReference type="PROSITE-ProRule" id="PRU01248"/>
    </source>
</evidence>
<evidence type="ECO:0000313" key="8">
    <source>
        <dbReference type="Proteomes" id="UP000522313"/>
    </source>
</evidence>
<dbReference type="InterPro" id="IPR002104">
    <property type="entry name" value="Integrase_catalytic"/>
</dbReference>
<dbReference type="PROSITE" id="PS51900">
    <property type="entry name" value="CB"/>
    <property type="match status" value="1"/>
</dbReference>